<dbReference type="EMBL" id="KV423965">
    <property type="protein sequence ID" value="KZT57301.1"/>
    <property type="molecule type" value="Genomic_DNA"/>
</dbReference>
<feature type="transmembrane region" description="Helical" evidence="1">
    <location>
        <begin position="169"/>
        <end position="190"/>
    </location>
</feature>
<dbReference type="Pfam" id="PF20151">
    <property type="entry name" value="DUF6533"/>
    <property type="match status" value="1"/>
</dbReference>
<evidence type="ECO:0000259" key="2">
    <source>
        <dbReference type="Pfam" id="PF20151"/>
    </source>
</evidence>
<evidence type="ECO:0000256" key="1">
    <source>
        <dbReference type="SAM" id="Phobius"/>
    </source>
</evidence>
<dbReference type="InParanoid" id="A0A165FWR6"/>
<accession>A0A165FWR6</accession>
<feature type="transmembrane region" description="Helical" evidence="1">
    <location>
        <begin position="12"/>
        <end position="31"/>
    </location>
</feature>
<name>A0A165FWR6_9BASI</name>
<reference evidence="3 4" key="1">
    <citation type="journal article" date="2016" name="Mol. Biol. Evol.">
        <title>Comparative Genomics of Early-Diverging Mushroom-Forming Fungi Provides Insights into the Origins of Lignocellulose Decay Capabilities.</title>
        <authorList>
            <person name="Nagy L.G."/>
            <person name="Riley R."/>
            <person name="Tritt A."/>
            <person name="Adam C."/>
            <person name="Daum C."/>
            <person name="Floudas D."/>
            <person name="Sun H."/>
            <person name="Yadav J.S."/>
            <person name="Pangilinan J."/>
            <person name="Larsson K.H."/>
            <person name="Matsuura K."/>
            <person name="Barry K."/>
            <person name="Labutti K."/>
            <person name="Kuo R."/>
            <person name="Ohm R.A."/>
            <person name="Bhattacharya S.S."/>
            <person name="Shirouzu T."/>
            <person name="Yoshinaga Y."/>
            <person name="Martin F.M."/>
            <person name="Grigoriev I.V."/>
            <person name="Hibbett D.S."/>
        </authorList>
    </citation>
    <scope>NUCLEOTIDE SEQUENCE [LARGE SCALE GENOMIC DNA]</scope>
    <source>
        <strain evidence="3 4">HHB12733</strain>
    </source>
</reference>
<dbReference type="STRING" id="1353952.A0A165FWR6"/>
<keyword evidence="1" id="KW-1133">Transmembrane helix</keyword>
<feature type="transmembrane region" description="Helical" evidence="1">
    <location>
        <begin position="230"/>
        <end position="251"/>
    </location>
</feature>
<protein>
    <recommendedName>
        <fullName evidence="2">DUF6533 domain-containing protein</fullName>
    </recommendedName>
</protein>
<proteinExistence type="predicted"/>
<keyword evidence="4" id="KW-1185">Reference proteome</keyword>
<feature type="transmembrane region" description="Helical" evidence="1">
    <location>
        <begin position="202"/>
        <end position="224"/>
    </location>
</feature>
<keyword evidence="1" id="KW-0812">Transmembrane</keyword>
<gene>
    <name evidence="3" type="ORF">CALCODRAFT_285958</name>
</gene>
<organism evidence="3 4">
    <name type="scientific">Calocera cornea HHB12733</name>
    <dbReference type="NCBI Taxonomy" id="1353952"/>
    <lineage>
        <taxon>Eukaryota</taxon>
        <taxon>Fungi</taxon>
        <taxon>Dikarya</taxon>
        <taxon>Basidiomycota</taxon>
        <taxon>Agaricomycotina</taxon>
        <taxon>Dacrymycetes</taxon>
        <taxon>Dacrymycetales</taxon>
        <taxon>Dacrymycetaceae</taxon>
        <taxon>Calocera</taxon>
    </lineage>
</organism>
<evidence type="ECO:0000313" key="4">
    <source>
        <dbReference type="Proteomes" id="UP000076842"/>
    </source>
</evidence>
<dbReference type="Proteomes" id="UP000076842">
    <property type="component" value="Unassembled WGS sequence"/>
</dbReference>
<dbReference type="AlphaFoldDB" id="A0A165FWR6"/>
<feature type="transmembrane region" description="Helical" evidence="1">
    <location>
        <begin position="82"/>
        <end position="104"/>
    </location>
</feature>
<feature type="transmembrane region" description="Helical" evidence="1">
    <location>
        <begin position="51"/>
        <end position="70"/>
    </location>
</feature>
<dbReference type="OrthoDB" id="3251775at2759"/>
<keyword evidence="1" id="KW-0472">Membrane</keyword>
<evidence type="ECO:0000313" key="3">
    <source>
        <dbReference type="EMBL" id="KZT57301.1"/>
    </source>
</evidence>
<feature type="domain" description="DUF6533" evidence="2">
    <location>
        <begin position="20"/>
        <end position="61"/>
    </location>
</feature>
<sequence>MSTLVDQLGQIVLGEYIGICVGATMYFDYILTIPQEVELIWMDEWTAGKALFLVVRYFSLLSMSIGFYVICGTSVTTFSCKVTMYWTLSSNCISYSAAALVLALRTWALWNKSRACGILLGTAWVAATVGAVVCTVYSILELSPFGNVLGLPGCVATVTPSASASVVKAYAFSAAYEGFIFLLTVARGIYHLSNPTGLIYVLYRDAFVGSAILFSLAIANTVLSRQGSSSFYPCFLIGLGFFMNVPCRIMLNVRAMRKEVDGWTRGASYTTE</sequence>
<feature type="transmembrane region" description="Helical" evidence="1">
    <location>
        <begin position="116"/>
        <end position="140"/>
    </location>
</feature>
<dbReference type="InterPro" id="IPR045340">
    <property type="entry name" value="DUF6533"/>
</dbReference>